<keyword evidence="1" id="KW-0479">Metal-binding</keyword>
<dbReference type="GO" id="GO:0016857">
    <property type="term" value="F:racemase and epimerase activity, acting on carbohydrates and derivatives"/>
    <property type="evidence" value="ECO:0007669"/>
    <property type="project" value="InterPro"/>
</dbReference>
<dbReference type="AlphaFoldDB" id="F7XU46"/>
<organism evidence="3 4">
    <name type="scientific">Midichloria mitochondrii (strain IricVA)</name>
    <dbReference type="NCBI Taxonomy" id="696127"/>
    <lineage>
        <taxon>Bacteria</taxon>
        <taxon>Pseudomonadati</taxon>
        <taxon>Pseudomonadota</taxon>
        <taxon>Alphaproteobacteria</taxon>
        <taxon>Rickettsiales</taxon>
        <taxon>Candidatus Midichloriaceae</taxon>
        <taxon>Candidatus Midichloria</taxon>
    </lineage>
</organism>
<dbReference type="GO" id="GO:0046872">
    <property type="term" value="F:metal ion binding"/>
    <property type="evidence" value="ECO:0007669"/>
    <property type="project" value="UniProtKB-KW"/>
</dbReference>
<evidence type="ECO:0000256" key="2">
    <source>
        <dbReference type="ARBA" id="ARBA00023235"/>
    </source>
</evidence>
<dbReference type="InterPro" id="IPR013785">
    <property type="entry name" value="Aldolase_TIM"/>
</dbReference>
<dbReference type="GO" id="GO:0005975">
    <property type="term" value="P:carbohydrate metabolic process"/>
    <property type="evidence" value="ECO:0007669"/>
    <property type="project" value="InterPro"/>
</dbReference>
<dbReference type="Gene3D" id="3.20.20.70">
    <property type="entry name" value="Aldolase class I"/>
    <property type="match status" value="1"/>
</dbReference>
<keyword evidence="2" id="KW-0413">Isomerase</keyword>
<accession>F7XU46</accession>
<reference evidence="3 4" key="1">
    <citation type="journal article" date="2011" name="Mol. Biol. Evol.">
        <title>Phylogenomic evidence for the presence of a flagellum and cbb3 oxidase in the free-living mitochondrial ancestor.</title>
        <authorList>
            <person name="Sassera D."/>
            <person name="Lo N."/>
            <person name="Epis S."/>
            <person name="D'Auria G."/>
            <person name="Montagna M."/>
            <person name="Comandatore F."/>
            <person name="Horner D."/>
            <person name="Pereto J."/>
            <person name="Luciano A.M."/>
            <person name="Franciosi F."/>
            <person name="Ferri E."/>
            <person name="Crotti E."/>
            <person name="Bazzocchi C."/>
            <person name="Daffonchio D."/>
            <person name="Sacchi L."/>
            <person name="Moya A."/>
            <person name="Latorre A."/>
            <person name="Bandi C."/>
        </authorList>
    </citation>
    <scope>NUCLEOTIDE SEQUENCE [LARGE SCALE GENOMIC DNA]</scope>
    <source>
        <strain evidence="3 4">IricVA</strain>
    </source>
</reference>
<dbReference type="KEGG" id="mmn:midi_01128"/>
<dbReference type="Pfam" id="PF00834">
    <property type="entry name" value="Ribul_P_3_epim"/>
    <property type="match status" value="1"/>
</dbReference>
<sequence length="46" mass="5026">MPKISASILSANFSILKEEIMKLKKAGADYIHVDVMDGICSYPISP</sequence>
<dbReference type="SUPFAM" id="SSF51366">
    <property type="entry name" value="Ribulose-phoshate binding barrel"/>
    <property type="match status" value="1"/>
</dbReference>
<evidence type="ECO:0000313" key="4">
    <source>
        <dbReference type="Proteomes" id="UP000006639"/>
    </source>
</evidence>
<proteinExistence type="predicted"/>
<dbReference type="RefSeq" id="WP_013951598.1">
    <property type="nucleotide sequence ID" value="NC_015722.1"/>
</dbReference>
<protein>
    <submittedName>
        <fullName evidence="3">Putative phosphate binding protein</fullName>
    </submittedName>
</protein>
<gene>
    <name evidence="3" type="ordered locus">midi_01128</name>
</gene>
<dbReference type="InterPro" id="IPR011060">
    <property type="entry name" value="RibuloseP-bd_barrel"/>
</dbReference>
<dbReference type="EMBL" id="CP002130">
    <property type="protein sequence ID" value="AEI89405.1"/>
    <property type="molecule type" value="Genomic_DNA"/>
</dbReference>
<evidence type="ECO:0000313" key="3">
    <source>
        <dbReference type="EMBL" id="AEI89405.1"/>
    </source>
</evidence>
<dbReference type="STRING" id="696127.midi_01128"/>
<dbReference type="InterPro" id="IPR000056">
    <property type="entry name" value="Ribul_P_3_epim-like"/>
</dbReference>
<keyword evidence="4" id="KW-1185">Reference proteome</keyword>
<dbReference type="Proteomes" id="UP000006639">
    <property type="component" value="Chromosome"/>
</dbReference>
<name>F7XU46_MIDMI</name>
<evidence type="ECO:0000256" key="1">
    <source>
        <dbReference type="ARBA" id="ARBA00022723"/>
    </source>
</evidence>
<dbReference type="HOGENOM" id="CLU_3185884_0_0_5"/>